<dbReference type="Proteomes" id="UP001143463">
    <property type="component" value="Unassembled WGS sequence"/>
</dbReference>
<keyword evidence="3" id="KW-1185">Reference proteome</keyword>
<feature type="transmembrane region" description="Helical" evidence="1">
    <location>
        <begin position="23"/>
        <end position="45"/>
    </location>
</feature>
<protein>
    <recommendedName>
        <fullName evidence="4">DUF4383 domain-containing protein</fullName>
    </recommendedName>
</protein>
<feature type="transmembrane region" description="Helical" evidence="1">
    <location>
        <begin position="95"/>
        <end position="113"/>
    </location>
</feature>
<evidence type="ECO:0000256" key="1">
    <source>
        <dbReference type="SAM" id="Phobius"/>
    </source>
</evidence>
<feature type="transmembrane region" description="Helical" evidence="1">
    <location>
        <begin position="65"/>
        <end position="83"/>
    </location>
</feature>
<organism evidence="2 3">
    <name type="scientific">Pseudonocardia halophobica</name>
    <dbReference type="NCBI Taxonomy" id="29401"/>
    <lineage>
        <taxon>Bacteria</taxon>
        <taxon>Bacillati</taxon>
        <taxon>Actinomycetota</taxon>
        <taxon>Actinomycetes</taxon>
        <taxon>Pseudonocardiales</taxon>
        <taxon>Pseudonocardiaceae</taxon>
        <taxon>Pseudonocardia</taxon>
    </lineage>
</organism>
<keyword evidence="1" id="KW-0812">Transmembrane</keyword>
<comment type="caution">
    <text evidence="2">The sequence shown here is derived from an EMBL/GenBank/DDBJ whole genome shotgun (WGS) entry which is preliminary data.</text>
</comment>
<reference evidence="2" key="1">
    <citation type="journal article" date="2014" name="Int. J. Syst. Evol. Microbiol.">
        <title>Complete genome sequence of Corynebacterium casei LMG S-19264T (=DSM 44701T), isolated from a smear-ripened cheese.</title>
        <authorList>
            <consortium name="US DOE Joint Genome Institute (JGI-PGF)"/>
            <person name="Walter F."/>
            <person name="Albersmeier A."/>
            <person name="Kalinowski J."/>
            <person name="Ruckert C."/>
        </authorList>
    </citation>
    <scope>NUCLEOTIDE SEQUENCE</scope>
    <source>
        <strain evidence="2">VKM Ac-1069</strain>
    </source>
</reference>
<dbReference type="EMBL" id="BSFQ01000054">
    <property type="protein sequence ID" value="GLL15743.1"/>
    <property type="molecule type" value="Genomic_DNA"/>
</dbReference>
<evidence type="ECO:0000313" key="3">
    <source>
        <dbReference type="Proteomes" id="UP001143463"/>
    </source>
</evidence>
<dbReference type="AlphaFoldDB" id="A0A9W6UFU1"/>
<proteinExistence type="predicted"/>
<keyword evidence="1" id="KW-0472">Membrane</keyword>
<dbReference type="RefSeq" id="WP_037050266.1">
    <property type="nucleotide sequence ID" value="NZ_BAAAUZ010000047.1"/>
</dbReference>
<evidence type="ECO:0000313" key="2">
    <source>
        <dbReference type="EMBL" id="GLL15743.1"/>
    </source>
</evidence>
<gene>
    <name evidence="2" type="ORF">GCM10017577_68970</name>
</gene>
<evidence type="ECO:0008006" key="4">
    <source>
        <dbReference type="Google" id="ProtNLM"/>
    </source>
</evidence>
<feature type="transmembrane region" description="Helical" evidence="1">
    <location>
        <begin position="125"/>
        <end position="144"/>
    </location>
</feature>
<keyword evidence="1" id="KW-1133">Transmembrane helix</keyword>
<accession>A0A9W6UFU1</accession>
<dbReference type="Pfam" id="PF14325">
    <property type="entry name" value="DUF4383"/>
    <property type="match status" value="1"/>
</dbReference>
<sequence length="237" mass="25011">MSSTDTSGEARAAEERAAHRLGLLHRTGSVVIGLGLWVFAVLGFVQRLDFFSTQGQPVLGLSSNGLLSAISVVFGAILIGAGIRGGRLSSTVQVVVGALFLLSGIVNVLVLNSDLNLLAFRMPNVIFSLVVGGILLTVGSWGRFTGRLRADSPYSRERSVGTFEDPQLSPELSGIDLEGSAAEAAAARELAEAERAVAEHRARPEVVAEVRALAGVRRPEDRIHAWQQRHPGGAAPS</sequence>
<reference evidence="2" key="2">
    <citation type="submission" date="2023-01" db="EMBL/GenBank/DDBJ databases">
        <authorList>
            <person name="Sun Q."/>
            <person name="Evtushenko L."/>
        </authorList>
    </citation>
    <scope>NUCLEOTIDE SEQUENCE</scope>
    <source>
        <strain evidence="2">VKM Ac-1069</strain>
    </source>
</reference>
<name>A0A9W6UFU1_9PSEU</name>